<reference evidence="1 2" key="1">
    <citation type="submission" date="2021-01" db="EMBL/GenBank/DDBJ databases">
        <title>Entomomonas sp. F2A isolated from a house cricket (Acheta domesticus).</title>
        <authorList>
            <person name="Spergser J."/>
            <person name="Busse H.-J."/>
        </authorList>
    </citation>
    <scope>NUCLEOTIDE SEQUENCE [LARGE SCALE GENOMIC DNA]</scope>
    <source>
        <strain evidence="1 2">F2A</strain>
    </source>
</reference>
<dbReference type="SUPFAM" id="SSF46955">
    <property type="entry name" value="Putative DNA-binding domain"/>
    <property type="match status" value="1"/>
</dbReference>
<protein>
    <submittedName>
        <fullName evidence="1">AlpA family transcriptional regulator</fullName>
    </submittedName>
</protein>
<keyword evidence="2" id="KW-1185">Reference proteome</keyword>
<dbReference type="InterPro" id="IPR009061">
    <property type="entry name" value="DNA-bd_dom_put_sf"/>
</dbReference>
<evidence type="ECO:0000313" key="2">
    <source>
        <dbReference type="Proteomes" id="UP000595278"/>
    </source>
</evidence>
<dbReference type="InterPro" id="IPR052931">
    <property type="entry name" value="Prophage_regulatory_activator"/>
</dbReference>
<dbReference type="PANTHER" id="PTHR36154:SF1">
    <property type="entry name" value="DNA-BINDING TRANSCRIPTIONAL ACTIVATOR ALPA"/>
    <property type="match status" value="1"/>
</dbReference>
<dbReference type="Pfam" id="PF05930">
    <property type="entry name" value="Phage_AlpA"/>
    <property type="match status" value="1"/>
</dbReference>
<dbReference type="Gene3D" id="1.10.238.160">
    <property type="match status" value="1"/>
</dbReference>
<name>A0A974NIA0_9GAMM</name>
<dbReference type="EMBL" id="CP067393">
    <property type="protein sequence ID" value="QQP87072.1"/>
    <property type="molecule type" value="Genomic_DNA"/>
</dbReference>
<evidence type="ECO:0000313" key="1">
    <source>
        <dbReference type="EMBL" id="QQP87072.1"/>
    </source>
</evidence>
<dbReference type="Proteomes" id="UP000595278">
    <property type="component" value="Chromosome"/>
</dbReference>
<dbReference type="AlphaFoldDB" id="A0A974NIA0"/>
<dbReference type="PANTHER" id="PTHR36154">
    <property type="entry name" value="DNA-BINDING TRANSCRIPTIONAL ACTIVATOR ALPA"/>
    <property type="match status" value="1"/>
</dbReference>
<proteinExistence type="predicted"/>
<organism evidence="1 2">
    <name type="scientific">Entomomonas asaccharolytica</name>
    <dbReference type="NCBI Taxonomy" id="2785331"/>
    <lineage>
        <taxon>Bacteria</taxon>
        <taxon>Pseudomonadati</taxon>
        <taxon>Pseudomonadota</taxon>
        <taxon>Gammaproteobacteria</taxon>
        <taxon>Pseudomonadales</taxon>
        <taxon>Pseudomonadaceae</taxon>
        <taxon>Entomomonas</taxon>
    </lineage>
</organism>
<accession>A0A974NIA0</accession>
<dbReference type="KEGG" id="eaz:JHT90_07460"/>
<sequence length="65" mass="7712">MSKTLLRLPQVMEKTGLKRATIYLHIKQNTFPKQFKIGQRAVAWLESDIDAWIDERLARKERKSK</sequence>
<gene>
    <name evidence="1" type="ORF">JHT90_07460</name>
</gene>
<dbReference type="InterPro" id="IPR010260">
    <property type="entry name" value="AlpA"/>
</dbReference>
<dbReference type="RefSeq" id="WP_201095670.1">
    <property type="nucleotide sequence ID" value="NZ_CP067393.1"/>
</dbReference>